<evidence type="ECO:0000256" key="1">
    <source>
        <dbReference type="ARBA" id="ARBA00004123"/>
    </source>
</evidence>
<dbReference type="EMBL" id="BTSX01000005">
    <property type="protein sequence ID" value="GMT00053.1"/>
    <property type="molecule type" value="Genomic_DNA"/>
</dbReference>
<dbReference type="Proteomes" id="UP001432027">
    <property type="component" value="Unassembled WGS sequence"/>
</dbReference>
<keyword evidence="3" id="KW-1185">Reference proteome</keyword>
<protein>
    <recommendedName>
        <fullName evidence="4">TERF2-interacting telomeric protein 1</fullName>
    </recommendedName>
</protein>
<feature type="non-terminal residue" evidence="2">
    <location>
        <position position="119"/>
    </location>
</feature>
<evidence type="ECO:0008006" key="4">
    <source>
        <dbReference type="Google" id="ProtNLM"/>
    </source>
</evidence>
<evidence type="ECO:0000313" key="3">
    <source>
        <dbReference type="Proteomes" id="UP001432027"/>
    </source>
</evidence>
<dbReference type="GO" id="GO:0005634">
    <property type="term" value="C:nucleus"/>
    <property type="evidence" value="ECO:0007669"/>
    <property type="project" value="UniProtKB-SubCell"/>
</dbReference>
<proteinExistence type="predicted"/>
<gene>
    <name evidence="2" type="ORF">PENTCL1PPCAC_22227</name>
</gene>
<name>A0AAV5U128_9BILA</name>
<dbReference type="AlphaFoldDB" id="A0AAV5U128"/>
<accession>A0AAV5U128</accession>
<dbReference type="SUPFAM" id="SSF46689">
    <property type="entry name" value="Homeodomain-like"/>
    <property type="match status" value="1"/>
</dbReference>
<organism evidence="2 3">
    <name type="scientific">Pristionchus entomophagus</name>
    <dbReference type="NCBI Taxonomy" id="358040"/>
    <lineage>
        <taxon>Eukaryota</taxon>
        <taxon>Metazoa</taxon>
        <taxon>Ecdysozoa</taxon>
        <taxon>Nematoda</taxon>
        <taxon>Chromadorea</taxon>
        <taxon>Rhabditida</taxon>
        <taxon>Rhabditina</taxon>
        <taxon>Diplogasteromorpha</taxon>
        <taxon>Diplogasteroidea</taxon>
        <taxon>Neodiplogasteridae</taxon>
        <taxon>Pristionchus</taxon>
    </lineage>
</organism>
<evidence type="ECO:0000313" key="2">
    <source>
        <dbReference type="EMBL" id="GMT00053.1"/>
    </source>
</evidence>
<dbReference type="Gene3D" id="1.10.10.60">
    <property type="entry name" value="Homeodomain-like"/>
    <property type="match status" value="1"/>
</dbReference>
<feature type="non-terminal residue" evidence="2">
    <location>
        <position position="1"/>
    </location>
</feature>
<sequence length="119" mass="14125">LGTASQRASVPTMVHYTNEEERTIVEALYRLCSSKDESLRELALQHRKRKVWMWIEKELGGRSWASMQDRYRKYLHEKIHHVGGISVETVLYIYKYIGTVLPTLERQNIMKMFPNYHVV</sequence>
<reference evidence="2" key="1">
    <citation type="submission" date="2023-10" db="EMBL/GenBank/DDBJ databases">
        <title>Genome assembly of Pristionchus species.</title>
        <authorList>
            <person name="Yoshida K."/>
            <person name="Sommer R.J."/>
        </authorList>
    </citation>
    <scope>NUCLEOTIDE SEQUENCE</scope>
    <source>
        <strain evidence="2">RS0144</strain>
    </source>
</reference>
<comment type="subcellular location">
    <subcellularLocation>
        <location evidence="1">Nucleus</location>
    </subcellularLocation>
</comment>
<dbReference type="InterPro" id="IPR009057">
    <property type="entry name" value="Homeodomain-like_sf"/>
</dbReference>
<comment type="caution">
    <text evidence="2">The sequence shown here is derived from an EMBL/GenBank/DDBJ whole genome shotgun (WGS) entry which is preliminary data.</text>
</comment>